<keyword evidence="3" id="KW-1185">Reference proteome</keyword>
<protein>
    <submittedName>
        <fullName evidence="2">NDP-hexose 2,3-dehydratase family protein</fullName>
    </submittedName>
</protein>
<accession>A0ABV9CJI8</accession>
<dbReference type="Proteomes" id="UP001596004">
    <property type="component" value="Unassembled WGS sequence"/>
</dbReference>
<gene>
    <name evidence="2" type="ORF">ACFO60_20645</name>
</gene>
<dbReference type="EMBL" id="JBHSFP010000014">
    <property type="protein sequence ID" value="MFC4533188.1"/>
    <property type="molecule type" value="Genomic_DNA"/>
</dbReference>
<feature type="domain" description="dTDP-4-dehydro-6-deoxy-alpha-D-glucopyranose 2,3-dehydratase" evidence="1">
    <location>
        <begin position="10"/>
        <end position="210"/>
    </location>
</feature>
<evidence type="ECO:0000313" key="2">
    <source>
        <dbReference type="EMBL" id="MFC4533188.1"/>
    </source>
</evidence>
<dbReference type="InterPro" id="IPR005212">
    <property type="entry name" value="EvaA-like"/>
</dbReference>
<organism evidence="2 3">
    <name type="scientific">Sphaerisporangium dianthi</name>
    <dbReference type="NCBI Taxonomy" id="1436120"/>
    <lineage>
        <taxon>Bacteria</taxon>
        <taxon>Bacillati</taxon>
        <taxon>Actinomycetota</taxon>
        <taxon>Actinomycetes</taxon>
        <taxon>Streptosporangiales</taxon>
        <taxon>Streptosporangiaceae</taxon>
        <taxon>Sphaerisporangium</taxon>
    </lineage>
</organism>
<dbReference type="Gene3D" id="3.90.79.40">
    <property type="entry name" value="EvaA sugar 2,3-dehydratase subunit"/>
    <property type="match status" value="2"/>
</dbReference>
<proteinExistence type="predicted"/>
<name>A0ABV9CJI8_9ACTN</name>
<dbReference type="RefSeq" id="WP_380842364.1">
    <property type="nucleotide sequence ID" value="NZ_JBHSFP010000014.1"/>
</dbReference>
<evidence type="ECO:0000313" key="3">
    <source>
        <dbReference type="Proteomes" id="UP001596004"/>
    </source>
</evidence>
<dbReference type="InterPro" id="IPR038153">
    <property type="entry name" value="EvaA-like_sf"/>
</dbReference>
<sequence length="449" mass="50017">MTIAFSGTPFLEWFEERGAAHDFRVSRIPLSKLRRWGFEAGTGNIVHDSGRFFRIEGLRVRSDYGAFPTWDQPIINQPEIGLLGIIVRRVGGALHCLMQAKMEPGNVNTLQLSPTVQATRSNYTRVHRGTGIRYLEYFAQPRRGRVLVDVLQSEHGAWFLRKRNRNMVIEVDEDVPVGDDFCWLSLDDTRALLAADNLVNMDARSVLSCLVGETSPPGPAADGFQAALARSYQRGTALHEPGEILSWFTETKALHDVTTRTVPLREVAGWRSSATEISHQDGRYFSVVGVEVEATSREVSHWTQPLIAPHGHGVVAFLLKRIRGVLHLLVHARVEAGYLDVVELGPTVQCVPGNYPDPATRPLFLDYVEGAGEAQVRYSAVLSEEGGRFYQAQSRYSLIEAGEDFPMEVPPGYRWMTADQLGGLLTHNNYLNVQARTLLVALAALTSRR</sequence>
<reference evidence="3" key="1">
    <citation type="journal article" date="2019" name="Int. J. Syst. Evol. Microbiol.">
        <title>The Global Catalogue of Microorganisms (GCM) 10K type strain sequencing project: providing services to taxonomists for standard genome sequencing and annotation.</title>
        <authorList>
            <consortium name="The Broad Institute Genomics Platform"/>
            <consortium name="The Broad Institute Genome Sequencing Center for Infectious Disease"/>
            <person name="Wu L."/>
            <person name="Ma J."/>
        </authorList>
    </citation>
    <scope>NUCLEOTIDE SEQUENCE [LARGE SCALE GENOMIC DNA]</scope>
    <source>
        <strain evidence="3">CGMCC 4.7132</strain>
    </source>
</reference>
<feature type="domain" description="dTDP-4-dehydro-6-deoxy-alpha-D-glucopyranose 2,3-dehydratase" evidence="1">
    <location>
        <begin position="243"/>
        <end position="442"/>
    </location>
</feature>
<comment type="caution">
    <text evidence="2">The sequence shown here is derived from an EMBL/GenBank/DDBJ whole genome shotgun (WGS) entry which is preliminary data.</text>
</comment>
<dbReference type="Pfam" id="PF03559">
    <property type="entry name" value="Hexose_dehydrat"/>
    <property type="match status" value="2"/>
</dbReference>
<evidence type="ECO:0000259" key="1">
    <source>
        <dbReference type="Pfam" id="PF03559"/>
    </source>
</evidence>